<dbReference type="FunFam" id="3.90.400.10:FF:000002">
    <property type="entry name" value="Sucrose isomerase"/>
    <property type="match status" value="1"/>
</dbReference>
<evidence type="ECO:0000256" key="2">
    <source>
        <dbReference type="ARBA" id="ARBA00022801"/>
    </source>
</evidence>
<dbReference type="Pfam" id="PF00128">
    <property type="entry name" value="Alpha-amylase"/>
    <property type="match status" value="1"/>
</dbReference>
<feature type="domain" description="Glycosyl hydrolase family 13 catalytic" evidence="4">
    <location>
        <begin position="3"/>
        <end position="369"/>
    </location>
</feature>
<keyword evidence="3" id="KW-0326">Glycosidase</keyword>
<dbReference type="AlphaFoldDB" id="A0A5A7N6X5"/>
<dbReference type="InterPro" id="IPR045857">
    <property type="entry name" value="O16G_dom_2"/>
</dbReference>
<proteinExistence type="inferred from homology"/>
<keyword evidence="6" id="KW-1185">Reference proteome</keyword>
<dbReference type="GO" id="GO:0004556">
    <property type="term" value="F:alpha-amylase activity"/>
    <property type="evidence" value="ECO:0007669"/>
    <property type="project" value="TreeGrafter"/>
</dbReference>
<comment type="similarity">
    <text evidence="1">Belongs to the glycosyl hydrolase 13 family.</text>
</comment>
<evidence type="ECO:0000313" key="6">
    <source>
        <dbReference type="Proteomes" id="UP000324996"/>
    </source>
</evidence>
<protein>
    <recommendedName>
        <fullName evidence="4">Glycosyl hydrolase family 13 catalytic domain-containing protein</fullName>
    </recommendedName>
</protein>
<organism evidence="5 6">
    <name type="scientific">Iodidimonas nitroreducens</name>
    <dbReference type="NCBI Taxonomy" id="1236968"/>
    <lineage>
        <taxon>Bacteria</taxon>
        <taxon>Pseudomonadati</taxon>
        <taxon>Pseudomonadota</taxon>
        <taxon>Alphaproteobacteria</taxon>
        <taxon>Iodidimonadales</taxon>
        <taxon>Iodidimonadaceae</taxon>
        <taxon>Iodidimonas</taxon>
    </lineage>
</organism>
<dbReference type="SMART" id="SM00642">
    <property type="entry name" value="Aamy"/>
    <property type="match status" value="1"/>
</dbReference>
<dbReference type="PANTHER" id="PTHR10357:SF179">
    <property type="entry name" value="NEUTRAL AND BASIC AMINO ACID TRANSPORT PROTEIN RBAT"/>
    <property type="match status" value="1"/>
</dbReference>
<dbReference type="Gene3D" id="3.90.400.10">
    <property type="entry name" value="Oligo-1,6-glucosidase, Domain 2"/>
    <property type="match status" value="1"/>
</dbReference>
<evidence type="ECO:0000313" key="5">
    <source>
        <dbReference type="EMBL" id="GER04083.1"/>
    </source>
</evidence>
<reference evidence="5 6" key="1">
    <citation type="submission" date="2019-09" db="EMBL/GenBank/DDBJ databases">
        <title>NBRP : Genome information of microbial organism related human and environment.</title>
        <authorList>
            <person name="Hattori M."/>
            <person name="Oshima K."/>
            <person name="Inaba H."/>
            <person name="Suda W."/>
            <person name="Sakamoto M."/>
            <person name="Iino T."/>
            <person name="Kitahara M."/>
            <person name="Oshida Y."/>
            <person name="Iida T."/>
            <person name="Kudo T."/>
            <person name="Itoh T."/>
            <person name="Ohkuma M."/>
        </authorList>
    </citation>
    <scope>NUCLEOTIDE SEQUENCE [LARGE SCALE GENOMIC DNA]</scope>
    <source>
        <strain evidence="5 6">Q-1</strain>
    </source>
</reference>
<accession>A0A5A7N6X5</accession>
<dbReference type="Proteomes" id="UP000324996">
    <property type="component" value="Unassembled WGS sequence"/>
</dbReference>
<keyword evidence="2" id="KW-0378">Hydrolase</keyword>
<name>A0A5A7N6X5_9PROT</name>
<comment type="caution">
    <text evidence="5">The sequence shown here is derived from an EMBL/GenBank/DDBJ whole genome shotgun (WGS) entry which is preliminary data.</text>
</comment>
<dbReference type="EMBL" id="BKCN01000007">
    <property type="protein sequence ID" value="GER04083.1"/>
    <property type="molecule type" value="Genomic_DNA"/>
</dbReference>
<dbReference type="Gene3D" id="3.20.20.80">
    <property type="entry name" value="Glycosidases"/>
    <property type="match status" value="2"/>
</dbReference>
<evidence type="ECO:0000256" key="1">
    <source>
        <dbReference type="ARBA" id="ARBA00008061"/>
    </source>
</evidence>
<evidence type="ECO:0000256" key="3">
    <source>
        <dbReference type="ARBA" id="ARBA00023295"/>
    </source>
</evidence>
<dbReference type="InterPro" id="IPR006047">
    <property type="entry name" value="GH13_cat_dom"/>
</dbReference>
<gene>
    <name evidence="5" type="ORF">JCM17846_17650</name>
</gene>
<dbReference type="InterPro" id="IPR017853">
    <property type="entry name" value="GH"/>
</dbReference>
<dbReference type="PANTHER" id="PTHR10357">
    <property type="entry name" value="ALPHA-AMYLASE FAMILY MEMBER"/>
    <property type="match status" value="1"/>
</dbReference>
<dbReference type="GO" id="GO:0009313">
    <property type="term" value="P:oligosaccharide catabolic process"/>
    <property type="evidence" value="ECO:0007669"/>
    <property type="project" value="TreeGrafter"/>
</dbReference>
<sequence>MYQIYPRSFQDSSGNGVGDIQGIIDRLDYIASLGVDGIWLSPFFVSPMLDFGYDVADYRAVDPIFGTLDSFKKLVYEAHARGLKLIIDQIYSHTSDQHEWFKESRSSRINSKADWYVWADPKPDGSAPNNWQSFFGGPAWSWDSQRQQYYLHNFLSQQPDLDVRTPAVQEALLDVARFWLDLGIDGFRLDVANFYMCDPLLRDNPPAIYPQEPRPYRYQRHVHDKSHPDNLAFIARLRNLLDSYGARMIVAEIEDDDPIARTAEYTNGPERLHTAYNFVYLAAKGVPDAAMLSGPLKDWNERAGASWPSWAFSNHDVPRVISRWNSELSDQQRAKLYQALLLSLRGTIFIYQAKNWGCPRPMCLMIAFKIPRPFAFGLSL</sequence>
<evidence type="ECO:0000259" key="4">
    <source>
        <dbReference type="SMART" id="SM00642"/>
    </source>
</evidence>
<dbReference type="SUPFAM" id="SSF51445">
    <property type="entry name" value="(Trans)glycosidases"/>
    <property type="match status" value="1"/>
</dbReference>